<keyword evidence="8" id="KW-1185">Reference proteome</keyword>
<gene>
    <name evidence="7" type="primary">RvY_08287</name>
    <name evidence="7" type="synonym">RvY_08287.1</name>
    <name evidence="7" type="ORF">RvY_08287-1</name>
</gene>
<dbReference type="SUPFAM" id="SSF47616">
    <property type="entry name" value="GST C-terminal domain-like"/>
    <property type="match status" value="1"/>
</dbReference>
<comment type="catalytic activity">
    <reaction evidence="4">
        <text>RX + glutathione = an S-substituted glutathione + a halide anion + H(+)</text>
        <dbReference type="Rhea" id="RHEA:16437"/>
        <dbReference type="ChEBI" id="CHEBI:15378"/>
        <dbReference type="ChEBI" id="CHEBI:16042"/>
        <dbReference type="ChEBI" id="CHEBI:17792"/>
        <dbReference type="ChEBI" id="CHEBI:57925"/>
        <dbReference type="ChEBI" id="CHEBI:90779"/>
        <dbReference type="EC" id="2.5.1.18"/>
    </reaction>
</comment>
<protein>
    <recommendedName>
        <fullName evidence="1">glutathione transferase</fullName>
        <ecNumber evidence="1">2.5.1.18</ecNumber>
    </recommendedName>
</protein>
<evidence type="ECO:0000313" key="8">
    <source>
        <dbReference type="Proteomes" id="UP000186922"/>
    </source>
</evidence>
<dbReference type="OrthoDB" id="414243at2759"/>
<name>A0A1D1V5A4_RAMVA</name>
<evidence type="ECO:0000256" key="1">
    <source>
        <dbReference type="ARBA" id="ARBA00012452"/>
    </source>
</evidence>
<feature type="domain" description="GST N-terminal" evidence="5">
    <location>
        <begin position="3"/>
        <end position="84"/>
    </location>
</feature>
<dbReference type="FunFam" id="3.40.30.10:FF:000258">
    <property type="entry name" value="Glutathione S-transferase"/>
    <property type="match status" value="1"/>
</dbReference>
<sequence>MAPHVKLTYFNGRQRGEVIRWILSYGGQEFTDNRIDFGEWFKDREASKAKTPLGNVPYIEVDGKRLGQSHAIGRYLARQNGCAGQNPWEEAEVDAIVDFTEDVYQKFLNWLRAELIFKDPKADEIKKQFVSVDAVPYLKKFEELVQGNQNGQAFIAGSGPTWADFTVVAFLDEVIEMVEPTILDSYPALSSYVARVHNLKGIKQWLAKRPVTQY</sequence>
<dbReference type="CDD" id="cd03192">
    <property type="entry name" value="GST_C_Sigma_like"/>
    <property type="match status" value="1"/>
</dbReference>
<evidence type="ECO:0000256" key="4">
    <source>
        <dbReference type="ARBA" id="ARBA00047960"/>
    </source>
</evidence>
<reference evidence="7 8" key="1">
    <citation type="journal article" date="2016" name="Nat. Commun.">
        <title>Extremotolerant tardigrade genome and improved radiotolerance of human cultured cells by tardigrade-unique protein.</title>
        <authorList>
            <person name="Hashimoto T."/>
            <person name="Horikawa D.D."/>
            <person name="Saito Y."/>
            <person name="Kuwahara H."/>
            <person name="Kozuka-Hata H."/>
            <person name="Shin-I T."/>
            <person name="Minakuchi Y."/>
            <person name="Ohishi K."/>
            <person name="Motoyama A."/>
            <person name="Aizu T."/>
            <person name="Enomoto A."/>
            <person name="Kondo K."/>
            <person name="Tanaka S."/>
            <person name="Hara Y."/>
            <person name="Koshikawa S."/>
            <person name="Sagara H."/>
            <person name="Miura T."/>
            <person name="Yokobori S."/>
            <person name="Miyagawa K."/>
            <person name="Suzuki Y."/>
            <person name="Kubo T."/>
            <person name="Oyama M."/>
            <person name="Kohara Y."/>
            <person name="Fujiyama A."/>
            <person name="Arakawa K."/>
            <person name="Katayama T."/>
            <person name="Toyoda A."/>
            <person name="Kunieda T."/>
        </authorList>
    </citation>
    <scope>NUCLEOTIDE SEQUENCE [LARGE SCALE GENOMIC DNA]</scope>
    <source>
        <strain evidence="7 8">YOKOZUNA-1</strain>
    </source>
</reference>
<evidence type="ECO:0000313" key="7">
    <source>
        <dbReference type="EMBL" id="GAU96919.1"/>
    </source>
</evidence>
<dbReference type="AlphaFoldDB" id="A0A1D1V5A4"/>
<dbReference type="InterPro" id="IPR010987">
    <property type="entry name" value="Glutathione-S-Trfase_C-like"/>
</dbReference>
<dbReference type="EC" id="2.5.1.18" evidence="1"/>
<dbReference type="PROSITE" id="PS50405">
    <property type="entry name" value="GST_CTER"/>
    <property type="match status" value="1"/>
</dbReference>
<dbReference type="Gene3D" id="3.40.30.10">
    <property type="entry name" value="Glutaredoxin"/>
    <property type="match status" value="1"/>
</dbReference>
<dbReference type="InterPro" id="IPR040079">
    <property type="entry name" value="Glutathione_S-Trfase"/>
</dbReference>
<feature type="domain" description="GST C-terminal" evidence="6">
    <location>
        <begin position="86"/>
        <end position="214"/>
    </location>
</feature>
<dbReference type="InterPro" id="IPR036282">
    <property type="entry name" value="Glutathione-S-Trfase_C_sf"/>
</dbReference>
<evidence type="ECO:0000259" key="6">
    <source>
        <dbReference type="PROSITE" id="PS50405"/>
    </source>
</evidence>
<dbReference type="SFLD" id="SFLDG00363">
    <property type="entry name" value="AMPS_(cytGST):_Alpha-__Mu-__Pi"/>
    <property type="match status" value="1"/>
</dbReference>
<dbReference type="Pfam" id="PF02798">
    <property type="entry name" value="GST_N"/>
    <property type="match status" value="1"/>
</dbReference>
<dbReference type="PROSITE" id="PS50404">
    <property type="entry name" value="GST_NTER"/>
    <property type="match status" value="1"/>
</dbReference>
<dbReference type="InterPro" id="IPR050213">
    <property type="entry name" value="GST_superfamily"/>
</dbReference>
<dbReference type="InterPro" id="IPR036249">
    <property type="entry name" value="Thioredoxin-like_sf"/>
</dbReference>
<dbReference type="Pfam" id="PF14497">
    <property type="entry name" value="GST_C_3"/>
    <property type="match status" value="1"/>
</dbReference>
<comment type="similarity">
    <text evidence="3">Belongs to the GST superfamily. Sigma family.</text>
</comment>
<evidence type="ECO:0000256" key="3">
    <source>
        <dbReference type="ARBA" id="ARBA00038317"/>
    </source>
</evidence>
<comment type="caution">
    <text evidence="7">The sequence shown here is derived from an EMBL/GenBank/DDBJ whole genome shotgun (WGS) entry which is preliminary data.</text>
</comment>
<dbReference type="InterPro" id="IPR004045">
    <property type="entry name" value="Glutathione_S-Trfase_N"/>
</dbReference>
<dbReference type="SFLD" id="SFLDG01205">
    <property type="entry name" value="AMPS.1"/>
    <property type="match status" value="1"/>
</dbReference>
<keyword evidence="2" id="KW-0808">Transferase</keyword>
<dbReference type="Gene3D" id="1.20.1050.10">
    <property type="match status" value="1"/>
</dbReference>
<dbReference type="EMBL" id="BDGG01000003">
    <property type="protein sequence ID" value="GAU96919.1"/>
    <property type="molecule type" value="Genomic_DNA"/>
</dbReference>
<proteinExistence type="inferred from homology"/>
<dbReference type="PANTHER" id="PTHR11571:SF224">
    <property type="entry name" value="HEMATOPOIETIC PROSTAGLANDIN D SYNTHASE"/>
    <property type="match status" value="1"/>
</dbReference>
<dbReference type="GO" id="GO:0006749">
    <property type="term" value="P:glutathione metabolic process"/>
    <property type="evidence" value="ECO:0007669"/>
    <property type="project" value="TreeGrafter"/>
</dbReference>
<evidence type="ECO:0000256" key="2">
    <source>
        <dbReference type="ARBA" id="ARBA00022679"/>
    </source>
</evidence>
<dbReference type="FunFam" id="1.20.1050.10:FF:000030">
    <property type="entry name" value="Glutathione S-transferase S1"/>
    <property type="match status" value="1"/>
</dbReference>
<dbReference type="PANTHER" id="PTHR11571">
    <property type="entry name" value="GLUTATHIONE S-TRANSFERASE"/>
    <property type="match status" value="1"/>
</dbReference>
<dbReference type="STRING" id="947166.A0A1D1V5A4"/>
<organism evidence="7 8">
    <name type="scientific">Ramazzottius varieornatus</name>
    <name type="common">Water bear</name>
    <name type="synonym">Tardigrade</name>
    <dbReference type="NCBI Taxonomy" id="947166"/>
    <lineage>
        <taxon>Eukaryota</taxon>
        <taxon>Metazoa</taxon>
        <taxon>Ecdysozoa</taxon>
        <taxon>Tardigrada</taxon>
        <taxon>Eutardigrada</taxon>
        <taxon>Parachela</taxon>
        <taxon>Hypsibioidea</taxon>
        <taxon>Ramazzottiidae</taxon>
        <taxon>Ramazzottius</taxon>
    </lineage>
</organism>
<dbReference type="CDD" id="cd03039">
    <property type="entry name" value="GST_N_Sigma_like"/>
    <property type="match status" value="1"/>
</dbReference>
<dbReference type="SFLD" id="SFLDS00019">
    <property type="entry name" value="Glutathione_Transferase_(cytos"/>
    <property type="match status" value="1"/>
</dbReference>
<evidence type="ECO:0000259" key="5">
    <source>
        <dbReference type="PROSITE" id="PS50404"/>
    </source>
</evidence>
<dbReference type="SUPFAM" id="SSF52833">
    <property type="entry name" value="Thioredoxin-like"/>
    <property type="match status" value="1"/>
</dbReference>
<accession>A0A1D1V5A4</accession>
<dbReference type="InterPro" id="IPR004046">
    <property type="entry name" value="GST_C"/>
</dbReference>
<dbReference type="GO" id="GO:0004364">
    <property type="term" value="F:glutathione transferase activity"/>
    <property type="evidence" value="ECO:0007669"/>
    <property type="project" value="UniProtKB-EC"/>
</dbReference>
<dbReference type="Proteomes" id="UP000186922">
    <property type="component" value="Unassembled WGS sequence"/>
</dbReference>